<sequence>MDPQLHPTKLQLLLDNLTIPEEFTRYANIEEADTISKLEKWKIRACDVLSELKKELEDQDVQKLAIQEQAEIVSKVVAFETEDAWAPKPANEFADDILHGRFFAPSPALIECILTERIRPPFRASQHPMLNPATGRKLPRPVGTQDFYYYEGQVWKRHLGIENLLAWSVRNIPKDAYERLWHLILPPMMTLLDDYEAPYKLRGIRVVSHFLARAPPYLLQRTGVDGLLFSSLRTTLTNLHNPTTPSLIRAAVPTLLTLIQQTTKPGSTERFNQLCVLLGESMIGSIWLYAANDKDTVEASVEVLPGVVNMLRVGCVRYLKAIIPQLTHPLLADSPLYYTTQHKLLSLAALRTTMQACAPRMHRWKEVVLEGVAKCWVVLTESDVMPENGEVPALPFPYRF</sequence>
<dbReference type="Pfam" id="PF10521">
    <property type="entry name" value="Tti2"/>
    <property type="match status" value="1"/>
</dbReference>
<evidence type="ECO:0000313" key="2">
    <source>
        <dbReference type="EMBL" id="KZT20671.1"/>
    </source>
</evidence>
<proteinExistence type="inferred from homology"/>
<evidence type="ECO:0000313" key="3">
    <source>
        <dbReference type="Proteomes" id="UP000076761"/>
    </source>
</evidence>
<dbReference type="Proteomes" id="UP000076761">
    <property type="component" value="Unassembled WGS sequence"/>
</dbReference>
<dbReference type="PANTHER" id="PTHR32226:SF2">
    <property type="entry name" value="TELO2-INTERACTING PROTEIN 2"/>
    <property type="match status" value="1"/>
</dbReference>
<keyword evidence="3" id="KW-1185">Reference proteome</keyword>
<gene>
    <name evidence="2" type="ORF">NEOLEDRAFT_1075293</name>
</gene>
<dbReference type="SUPFAM" id="SSF48371">
    <property type="entry name" value="ARM repeat"/>
    <property type="match status" value="1"/>
</dbReference>
<dbReference type="GO" id="GO:0005634">
    <property type="term" value="C:nucleus"/>
    <property type="evidence" value="ECO:0007669"/>
    <property type="project" value="TreeGrafter"/>
</dbReference>
<organism evidence="2 3">
    <name type="scientific">Neolentinus lepideus HHB14362 ss-1</name>
    <dbReference type="NCBI Taxonomy" id="1314782"/>
    <lineage>
        <taxon>Eukaryota</taxon>
        <taxon>Fungi</taxon>
        <taxon>Dikarya</taxon>
        <taxon>Basidiomycota</taxon>
        <taxon>Agaricomycotina</taxon>
        <taxon>Agaricomycetes</taxon>
        <taxon>Gloeophyllales</taxon>
        <taxon>Gloeophyllaceae</taxon>
        <taxon>Neolentinus</taxon>
    </lineage>
</organism>
<dbReference type="GO" id="GO:0005829">
    <property type="term" value="C:cytosol"/>
    <property type="evidence" value="ECO:0007669"/>
    <property type="project" value="TreeGrafter"/>
</dbReference>
<dbReference type="EMBL" id="KV425617">
    <property type="protein sequence ID" value="KZT20671.1"/>
    <property type="molecule type" value="Genomic_DNA"/>
</dbReference>
<dbReference type="STRING" id="1314782.A0A165P8H4"/>
<dbReference type="InParanoid" id="A0A165P8H4"/>
<reference evidence="2 3" key="1">
    <citation type="journal article" date="2016" name="Mol. Biol. Evol.">
        <title>Comparative Genomics of Early-Diverging Mushroom-Forming Fungi Provides Insights into the Origins of Lignocellulose Decay Capabilities.</title>
        <authorList>
            <person name="Nagy L.G."/>
            <person name="Riley R."/>
            <person name="Tritt A."/>
            <person name="Adam C."/>
            <person name="Daum C."/>
            <person name="Floudas D."/>
            <person name="Sun H."/>
            <person name="Yadav J.S."/>
            <person name="Pangilinan J."/>
            <person name="Larsson K.H."/>
            <person name="Matsuura K."/>
            <person name="Barry K."/>
            <person name="Labutti K."/>
            <person name="Kuo R."/>
            <person name="Ohm R.A."/>
            <person name="Bhattacharya S.S."/>
            <person name="Shirouzu T."/>
            <person name="Yoshinaga Y."/>
            <person name="Martin F.M."/>
            <person name="Grigoriev I.V."/>
            <person name="Hibbett D.S."/>
        </authorList>
    </citation>
    <scope>NUCLEOTIDE SEQUENCE [LARGE SCALE GENOMIC DNA]</scope>
    <source>
        <strain evidence="2 3">HHB14362 ss-1</strain>
    </source>
</reference>
<dbReference type="InterPro" id="IPR016024">
    <property type="entry name" value="ARM-type_fold"/>
</dbReference>
<comment type="similarity">
    <text evidence="1">Belongs to the TTI2 family.</text>
</comment>
<dbReference type="GO" id="GO:0110078">
    <property type="term" value="C:TTT Hsp90 cochaperone complex"/>
    <property type="evidence" value="ECO:0007669"/>
    <property type="project" value="InterPro"/>
</dbReference>
<dbReference type="InterPro" id="IPR018870">
    <property type="entry name" value="Tti2"/>
</dbReference>
<dbReference type="OrthoDB" id="6417021at2759"/>
<evidence type="ECO:0000256" key="1">
    <source>
        <dbReference type="ARBA" id="ARBA00034736"/>
    </source>
</evidence>
<name>A0A165P8H4_9AGAM</name>
<protein>
    <submittedName>
        <fullName evidence="2">Uncharacterized protein</fullName>
    </submittedName>
</protein>
<accession>A0A165P8H4</accession>
<dbReference type="PANTHER" id="PTHR32226">
    <property type="entry name" value="TELO2-INTERACTING PROTEIN 2"/>
    <property type="match status" value="1"/>
</dbReference>
<dbReference type="AlphaFoldDB" id="A0A165P8H4"/>